<evidence type="ECO:0000256" key="2">
    <source>
        <dbReference type="ARBA" id="ARBA00007025"/>
    </source>
</evidence>
<comment type="subcellular location">
    <subcellularLocation>
        <location evidence="1">Nucleus</location>
    </subcellularLocation>
</comment>
<dbReference type="SUPFAM" id="SSF52540">
    <property type="entry name" value="P-loop containing nucleoside triphosphate hydrolases"/>
    <property type="match status" value="2"/>
</dbReference>
<dbReference type="PROSITE" id="PS51192">
    <property type="entry name" value="HELICASE_ATP_BIND_1"/>
    <property type="match status" value="1"/>
</dbReference>
<dbReference type="GO" id="GO:0004386">
    <property type="term" value="F:helicase activity"/>
    <property type="evidence" value="ECO:0007669"/>
    <property type="project" value="UniProtKB-KW"/>
</dbReference>
<reference evidence="11 12" key="1">
    <citation type="journal article" date="2024" name="Nat. Commun.">
        <title>Phylogenomics reveals the evolutionary origins of lichenization in chlorophyte algae.</title>
        <authorList>
            <person name="Puginier C."/>
            <person name="Libourel C."/>
            <person name="Otte J."/>
            <person name="Skaloud P."/>
            <person name="Haon M."/>
            <person name="Grisel S."/>
            <person name="Petersen M."/>
            <person name="Berrin J.G."/>
            <person name="Delaux P.M."/>
            <person name="Dal Grande F."/>
            <person name="Keller J."/>
        </authorList>
    </citation>
    <scope>NUCLEOTIDE SEQUENCE [LARGE SCALE GENOMIC DNA]</scope>
    <source>
        <strain evidence="11 12">SAG 2145</strain>
    </source>
</reference>
<comment type="caution">
    <text evidence="11">The sequence shown here is derived from an EMBL/GenBank/DDBJ whole genome shotgun (WGS) entry which is preliminary data.</text>
</comment>
<evidence type="ECO:0000256" key="5">
    <source>
        <dbReference type="ARBA" id="ARBA00022806"/>
    </source>
</evidence>
<evidence type="ECO:0000259" key="10">
    <source>
        <dbReference type="PROSITE" id="PS51194"/>
    </source>
</evidence>
<proteinExistence type="inferred from homology"/>
<evidence type="ECO:0000313" key="12">
    <source>
        <dbReference type="Proteomes" id="UP001438707"/>
    </source>
</evidence>
<dbReference type="Proteomes" id="UP001438707">
    <property type="component" value="Unassembled WGS sequence"/>
</dbReference>
<dbReference type="Gene3D" id="3.40.50.300">
    <property type="entry name" value="P-loop containing nucleotide triphosphate hydrolases"/>
    <property type="match status" value="1"/>
</dbReference>
<dbReference type="PANTHER" id="PTHR10799">
    <property type="entry name" value="SNF2/RAD54 HELICASE FAMILY"/>
    <property type="match status" value="1"/>
</dbReference>
<dbReference type="GO" id="GO:0005524">
    <property type="term" value="F:ATP binding"/>
    <property type="evidence" value="ECO:0007669"/>
    <property type="project" value="UniProtKB-KW"/>
</dbReference>
<sequence>MHSWSSAVASLGLNRGASLFQARQELRGAAGASCAQRLLQAYLQDSCRKMRTENSPQNSNCLQALQNLSTQLTNPPQLVECQQMAYETIRSSDEAGKSVPPCIWQAAEGSLLGDPQQSQSLPKRTTKRLLTAHKHATRPAARVPKLPEDHQWSVLQQLAQKAGQRPVEIVAQDLGNRCMRPASSSQSAAASSERQEASIRYQQRLAVQVLCPSRSEQRLRQGDADDRSNAVQDQRCLRLLQQQAQHIVLGRRVINHAEAMKRAAADRSGQTSLMRCFVMAWHHDQQQIAVSNRILAAKRRLQLLKGHDMAAYLKEVSSVKSGHIQNLLAQTDRCLEELMRRLQAKCPQTAQVLAGKCGQISSSGGSSGTAADAWQSSDARWNNLSISLMANDTRQPSLLSGGEMRDYQLQGLRWMAGLRMHGLNGILADEMGLGKTLMVISLLAFLVESDSSVLPSIVIVPSSVLPSWQQEFSKWSPTLKVLSYCGKQEERAAAFNRVVRNQKAAFDILLTTYELMMGKHDVPRLSSLQYEYIIVDEAHRLKNSGCKLNREMKAYKSQSRLLLTGTPVQNNLDELWSLLNFILPDMFDSSASFAEWFACEIDEQRLEDGEEQEGLLNEEQSLLVTSRLHQVLRPLMLRRLKQSVASELPSKTEHLIRCQPSAYQTALITIIQDSLSNNNVAQGLKGINNSMMELRVICNHPLISRLHQDGCEESLPRSNPTAEVQLCGKMQMLDRILVRLHRARHKVLLFSTMTRALDVIEDYLEWRGFSWLRLDGGTSSADRGDLVNDFSNPGSDKFIFLLSVRAGGVGLNLQAADTVIMYDTDWNPQIDNQAQARAHRIGQTQQVLVLRLVTDKSVEEHILNAARAKQSIADQSITGGFFDNSTSPEDRRKYLVGIMQSSAQDNDLRASRTPDKLQLDVLLARCQVDMEIFAKITIEEGNLQEGMSSLASAAEITPMVEQVRRAVYNVKLEADRPILGKRKCRGTAPEA</sequence>
<comment type="similarity">
    <text evidence="2">Belongs to the SNF2/RAD54 helicase family.</text>
</comment>
<dbReference type="AlphaFoldDB" id="A0AAW1S0N3"/>
<dbReference type="CDD" id="cd18793">
    <property type="entry name" value="SF2_C_SNF"/>
    <property type="match status" value="1"/>
</dbReference>
<dbReference type="FunFam" id="3.40.50.10810:FF:000015">
    <property type="entry name" value="lymphoid-specific helicase isoform X1"/>
    <property type="match status" value="1"/>
</dbReference>
<gene>
    <name evidence="11" type="ORF">WJX74_010778</name>
</gene>
<protein>
    <submittedName>
        <fullName evidence="11">Uncharacterized protein</fullName>
    </submittedName>
</protein>
<keyword evidence="12" id="KW-1185">Reference proteome</keyword>
<dbReference type="GO" id="GO:0016787">
    <property type="term" value="F:hydrolase activity"/>
    <property type="evidence" value="ECO:0007669"/>
    <property type="project" value="UniProtKB-KW"/>
</dbReference>
<keyword evidence="8" id="KW-0539">Nucleus</keyword>
<keyword evidence="6" id="KW-0067">ATP-binding</keyword>
<dbReference type="Pfam" id="PF00176">
    <property type="entry name" value="SNF2-rel_dom"/>
    <property type="match status" value="1"/>
</dbReference>
<dbReference type="EMBL" id="JALJOS010000005">
    <property type="protein sequence ID" value="KAK9839162.1"/>
    <property type="molecule type" value="Genomic_DNA"/>
</dbReference>
<keyword evidence="4" id="KW-0378">Hydrolase</keyword>
<evidence type="ECO:0000256" key="1">
    <source>
        <dbReference type="ARBA" id="ARBA00004123"/>
    </source>
</evidence>
<dbReference type="SMART" id="SM00487">
    <property type="entry name" value="DEXDc"/>
    <property type="match status" value="1"/>
</dbReference>
<dbReference type="PROSITE" id="PS51194">
    <property type="entry name" value="HELICASE_CTER"/>
    <property type="match status" value="1"/>
</dbReference>
<accession>A0AAW1S0N3</accession>
<dbReference type="InterPro" id="IPR001650">
    <property type="entry name" value="Helicase_C-like"/>
</dbReference>
<dbReference type="InterPro" id="IPR000330">
    <property type="entry name" value="SNF2_N"/>
</dbReference>
<keyword evidence="7" id="KW-0175">Coiled coil</keyword>
<dbReference type="InterPro" id="IPR014001">
    <property type="entry name" value="Helicase_ATP-bd"/>
</dbReference>
<dbReference type="GO" id="GO:0005634">
    <property type="term" value="C:nucleus"/>
    <property type="evidence" value="ECO:0007669"/>
    <property type="project" value="UniProtKB-SubCell"/>
</dbReference>
<feature type="domain" description="Helicase ATP-binding" evidence="9">
    <location>
        <begin position="416"/>
        <end position="585"/>
    </location>
</feature>
<keyword evidence="3" id="KW-0547">Nucleotide-binding</keyword>
<keyword evidence="5" id="KW-0347">Helicase</keyword>
<feature type="domain" description="Helicase C-terminal" evidence="10">
    <location>
        <begin position="732"/>
        <end position="885"/>
    </location>
</feature>
<dbReference type="InterPro" id="IPR038718">
    <property type="entry name" value="SNF2-like_sf"/>
</dbReference>
<evidence type="ECO:0000259" key="9">
    <source>
        <dbReference type="PROSITE" id="PS51192"/>
    </source>
</evidence>
<name>A0AAW1S0N3_9CHLO</name>
<evidence type="ECO:0000256" key="3">
    <source>
        <dbReference type="ARBA" id="ARBA00022741"/>
    </source>
</evidence>
<dbReference type="Pfam" id="PF00271">
    <property type="entry name" value="Helicase_C"/>
    <property type="match status" value="1"/>
</dbReference>
<evidence type="ECO:0000256" key="8">
    <source>
        <dbReference type="ARBA" id="ARBA00023242"/>
    </source>
</evidence>
<dbReference type="SMART" id="SM00490">
    <property type="entry name" value="HELICc"/>
    <property type="match status" value="1"/>
</dbReference>
<organism evidence="11 12">
    <name type="scientific">Apatococcus lobatus</name>
    <dbReference type="NCBI Taxonomy" id="904363"/>
    <lineage>
        <taxon>Eukaryota</taxon>
        <taxon>Viridiplantae</taxon>
        <taxon>Chlorophyta</taxon>
        <taxon>core chlorophytes</taxon>
        <taxon>Trebouxiophyceae</taxon>
        <taxon>Chlorellales</taxon>
        <taxon>Chlorellaceae</taxon>
        <taxon>Apatococcus</taxon>
    </lineage>
</organism>
<evidence type="ECO:0000256" key="6">
    <source>
        <dbReference type="ARBA" id="ARBA00022840"/>
    </source>
</evidence>
<dbReference type="Gene3D" id="3.40.50.10810">
    <property type="entry name" value="Tandem AAA-ATPase domain"/>
    <property type="match status" value="1"/>
</dbReference>
<dbReference type="InterPro" id="IPR027417">
    <property type="entry name" value="P-loop_NTPase"/>
</dbReference>
<evidence type="ECO:0000256" key="4">
    <source>
        <dbReference type="ARBA" id="ARBA00022801"/>
    </source>
</evidence>
<dbReference type="InterPro" id="IPR049730">
    <property type="entry name" value="SNF2/RAD54-like_C"/>
</dbReference>
<evidence type="ECO:0000313" key="11">
    <source>
        <dbReference type="EMBL" id="KAK9839162.1"/>
    </source>
</evidence>
<evidence type="ECO:0000256" key="7">
    <source>
        <dbReference type="ARBA" id="ARBA00023054"/>
    </source>
</evidence>